<gene>
    <name evidence="1" type="ORF">SAMN05877838_2548</name>
</gene>
<dbReference type="Gene3D" id="1.10.150.240">
    <property type="entry name" value="Putative phosphatase, domain 2"/>
    <property type="match status" value="1"/>
</dbReference>
<dbReference type="Gene3D" id="3.40.50.1000">
    <property type="entry name" value="HAD superfamily/HAD-like"/>
    <property type="match status" value="1"/>
</dbReference>
<dbReference type="PANTHER" id="PTHR43611">
    <property type="entry name" value="ALPHA-D-GLUCOSE 1-PHOSPHATE PHOSPHATASE"/>
    <property type="match status" value="1"/>
</dbReference>
<dbReference type="InterPro" id="IPR023214">
    <property type="entry name" value="HAD_sf"/>
</dbReference>
<dbReference type="RefSeq" id="WP_097108123.1">
    <property type="nucleotide sequence ID" value="NZ_OCPC01000003.1"/>
</dbReference>
<dbReference type="InterPro" id="IPR006439">
    <property type="entry name" value="HAD-SF_hydro_IA"/>
</dbReference>
<dbReference type="Proteomes" id="UP000219465">
    <property type="component" value="Unassembled WGS sequence"/>
</dbReference>
<keyword evidence="2" id="KW-1185">Reference proteome</keyword>
<dbReference type="NCBIfam" id="TIGR01509">
    <property type="entry name" value="HAD-SF-IA-v3"/>
    <property type="match status" value="1"/>
</dbReference>
<dbReference type="InterPro" id="IPR036412">
    <property type="entry name" value="HAD-like_sf"/>
</dbReference>
<dbReference type="PANTHER" id="PTHR43611:SF3">
    <property type="entry name" value="FLAVIN MONONUCLEOTIDE HYDROLASE 1, CHLOROPLATIC"/>
    <property type="match status" value="1"/>
</dbReference>
<protein>
    <submittedName>
        <fullName evidence="1">2-haloacid dehalogenase</fullName>
    </submittedName>
</protein>
<dbReference type="CDD" id="cd02603">
    <property type="entry name" value="HAD_sEH-N_like"/>
    <property type="match status" value="1"/>
</dbReference>
<dbReference type="OrthoDB" id="9807742at2"/>
<dbReference type="InterPro" id="IPR023198">
    <property type="entry name" value="PGP-like_dom2"/>
</dbReference>
<accession>A0A286IC01</accession>
<evidence type="ECO:0000313" key="1">
    <source>
        <dbReference type="EMBL" id="SOE17645.1"/>
    </source>
</evidence>
<proteinExistence type="predicted"/>
<reference evidence="2" key="1">
    <citation type="submission" date="2017-08" db="EMBL/GenBank/DDBJ databases">
        <authorList>
            <person name="Varghese N."/>
            <person name="Submissions S."/>
        </authorList>
    </citation>
    <scope>NUCLEOTIDE SEQUENCE [LARGE SCALE GENOMIC DNA]</scope>
    <source>
        <strain evidence="2">KCTC 23107</strain>
    </source>
</reference>
<name>A0A286IC01_9HYPH</name>
<dbReference type="SFLD" id="SFLDG01129">
    <property type="entry name" value="C1.5:_HAD__Beta-PGM__Phosphata"/>
    <property type="match status" value="1"/>
</dbReference>
<dbReference type="EMBL" id="OCPC01000003">
    <property type="protein sequence ID" value="SOE17645.1"/>
    <property type="molecule type" value="Genomic_DNA"/>
</dbReference>
<dbReference type="AlphaFoldDB" id="A0A286IC01"/>
<organism evidence="1 2">
    <name type="scientific">Hoeflea halophila</name>
    <dbReference type="NCBI Taxonomy" id="714899"/>
    <lineage>
        <taxon>Bacteria</taxon>
        <taxon>Pseudomonadati</taxon>
        <taxon>Pseudomonadota</taxon>
        <taxon>Alphaproteobacteria</taxon>
        <taxon>Hyphomicrobiales</taxon>
        <taxon>Rhizobiaceae</taxon>
        <taxon>Hoeflea</taxon>
    </lineage>
</organism>
<dbReference type="SFLD" id="SFLDS00003">
    <property type="entry name" value="Haloacid_Dehalogenase"/>
    <property type="match status" value="1"/>
</dbReference>
<dbReference type="SUPFAM" id="SSF56784">
    <property type="entry name" value="HAD-like"/>
    <property type="match status" value="1"/>
</dbReference>
<evidence type="ECO:0000313" key="2">
    <source>
        <dbReference type="Proteomes" id="UP000219465"/>
    </source>
</evidence>
<sequence>MSETNRPAAQPVRHIVFDIGKVLIHYDPNIPYSRLIPDEAEREAFFANVCTHEWNLEQDRGRNWDEAEALLIAEHPDKEDLIRAFRLHWHEMVSHAYHDSVDIMLDLIQQGRDVTMLTNFAADTFKQAQEMFPFLKVPRGVTVSGEIGMIKPDREIYDTHAKSFGLDPEACLFIDDSEKNVEGAVAAGWQAVHFTGAAKLREDLARLAGF</sequence>
<dbReference type="Pfam" id="PF00702">
    <property type="entry name" value="Hydrolase"/>
    <property type="match status" value="1"/>
</dbReference>